<reference evidence="2 3" key="1">
    <citation type="journal article" date="2018" name="IMA Fungus">
        <title>IMA Genome-F 10: Nine draft genome sequences of Claviceps purpurea s.lat., including C. arundinis, C. humidiphila, and C. cf. spartinae, pseudomolecules for the pitch canker pathogen Fusarium circinatum, draft genome of Davidsoniella eucalypti, Grosmannia galeiformis, Quambalaria eucalypti, and Teratosphaeria destructans.</title>
        <authorList>
            <person name="Wingfield B.D."/>
            <person name="Liu M."/>
            <person name="Nguyen H.D."/>
            <person name="Lane F.A."/>
            <person name="Morgan S.W."/>
            <person name="De Vos L."/>
            <person name="Wilken P.M."/>
            <person name="Duong T.A."/>
            <person name="Aylward J."/>
            <person name="Coetzee M.P."/>
            <person name="Dadej K."/>
            <person name="De Beer Z.W."/>
            <person name="Findlay W."/>
            <person name="Havenga M."/>
            <person name="Kolarik M."/>
            <person name="Menzies J.G."/>
            <person name="Naidoo K."/>
            <person name="Pochopski O."/>
            <person name="Shoukouhi P."/>
            <person name="Santana Q.C."/>
            <person name="Seifert K.A."/>
            <person name="Soal N."/>
            <person name="Steenkamp E.T."/>
            <person name="Tatham C.T."/>
            <person name="van der Nest M.A."/>
            <person name="Wingfield M.J."/>
        </authorList>
    </citation>
    <scope>NUCLEOTIDE SEQUENCE [LARGE SCALE GENOMIC DNA]</scope>
    <source>
        <strain evidence="2">CMW44962</strain>
    </source>
</reference>
<dbReference type="Proteomes" id="UP001138500">
    <property type="component" value="Unassembled WGS sequence"/>
</dbReference>
<reference evidence="2 3" key="2">
    <citation type="journal article" date="2021" name="Curr. Genet.">
        <title>Genetic response to nitrogen starvation in the aggressive Eucalyptus foliar pathogen Teratosphaeria destructans.</title>
        <authorList>
            <person name="Havenga M."/>
            <person name="Wingfield B.D."/>
            <person name="Wingfield M.J."/>
            <person name="Dreyer L.L."/>
            <person name="Roets F."/>
            <person name="Aylward J."/>
        </authorList>
    </citation>
    <scope>NUCLEOTIDE SEQUENCE [LARGE SCALE GENOMIC DNA]</scope>
    <source>
        <strain evidence="2">CMW44962</strain>
    </source>
</reference>
<proteinExistence type="predicted"/>
<name>A0A9W7SSH6_9PEZI</name>
<protein>
    <submittedName>
        <fullName evidence="2">Uncharacterized protein</fullName>
    </submittedName>
</protein>
<feature type="compositionally biased region" description="Gly residues" evidence="1">
    <location>
        <begin position="21"/>
        <end position="66"/>
    </location>
</feature>
<feature type="region of interest" description="Disordered" evidence="1">
    <location>
        <begin position="1"/>
        <end position="66"/>
    </location>
</feature>
<dbReference type="AlphaFoldDB" id="A0A9W7SSH6"/>
<accession>A0A9W7SSH6</accession>
<keyword evidence="3" id="KW-1185">Reference proteome</keyword>
<sequence length="66" mass="6122">MFSESGNETDEGEEAGADGLDLGGGTRVDGGGRGGLGGRCGGGAGGEDGGAVAGDGVRGGWPGRAR</sequence>
<comment type="caution">
    <text evidence="2">The sequence shown here is derived from an EMBL/GenBank/DDBJ whole genome shotgun (WGS) entry which is preliminary data.</text>
</comment>
<feature type="compositionally biased region" description="Acidic residues" evidence="1">
    <location>
        <begin position="7"/>
        <end position="16"/>
    </location>
</feature>
<gene>
    <name evidence="2" type="ORF">Tdes44962_MAKER02791</name>
</gene>
<evidence type="ECO:0000313" key="3">
    <source>
        <dbReference type="Proteomes" id="UP001138500"/>
    </source>
</evidence>
<organism evidence="2 3">
    <name type="scientific">Teratosphaeria destructans</name>
    <dbReference type="NCBI Taxonomy" id="418781"/>
    <lineage>
        <taxon>Eukaryota</taxon>
        <taxon>Fungi</taxon>
        <taxon>Dikarya</taxon>
        <taxon>Ascomycota</taxon>
        <taxon>Pezizomycotina</taxon>
        <taxon>Dothideomycetes</taxon>
        <taxon>Dothideomycetidae</taxon>
        <taxon>Mycosphaerellales</taxon>
        <taxon>Teratosphaeriaceae</taxon>
        <taxon>Teratosphaeria</taxon>
    </lineage>
</organism>
<dbReference type="EMBL" id="RIBY02001868">
    <property type="protein sequence ID" value="KAH9827533.1"/>
    <property type="molecule type" value="Genomic_DNA"/>
</dbReference>
<evidence type="ECO:0000256" key="1">
    <source>
        <dbReference type="SAM" id="MobiDB-lite"/>
    </source>
</evidence>
<evidence type="ECO:0000313" key="2">
    <source>
        <dbReference type="EMBL" id="KAH9827533.1"/>
    </source>
</evidence>